<dbReference type="InterPro" id="IPR001087">
    <property type="entry name" value="GDSL"/>
</dbReference>
<keyword evidence="1" id="KW-0472">Membrane</keyword>
<sequence length="345" mass="39981">MVKKELSLRRRVLFILLTGVFTVVIISVLGEVLVRNFYPQVIMGPRVKYSEKYGIIWPKNEVITNEMPGRWKFTYTTNEEHSRGKALSVSNVYDKDNIVVLGDSYSFGQGVNDNEEYPTVLDQKLNDRYNVINLSVSGWALTQQIRRYYEFGQLYNPKLVILQFCENDPWGNLYFKVTDIEDGRFVFHNSNSSANKLKRMLSNSFIQYSCLYSLGRSLFSGSFLNKKMLNNAMGETTKADRQSIKNKREKFYAELLDLFSKDLKAKGIPLLMIAPNREIDLFPGIKKEVTQLDSLGYLTYYETEDWFKDNIDYSSPEGHHWGTKGHYVIAEHLAEIIRSNKLSLK</sequence>
<keyword evidence="1" id="KW-0812">Transmembrane</keyword>
<comment type="caution">
    <text evidence="2">The sequence shown here is derived from an EMBL/GenBank/DDBJ whole genome shotgun (WGS) entry which is preliminary data.</text>
</comment>
<feature type="transmembrane region" description="Helical" evidence="1">
    <location>
        <begin position="12"/>
        <end position="34"/>
    </location>
</feature>
<evidence type="ECO:0000256" key="1">
    <source>
        <dbReference type="SAM" id="Phobius"/>
    </source>
</evidence>
<dbReference type="Gene3D" id="3.40.50.1110">
    <property type="entry name" value="SGNH hydrolase"/>
    <property type="match status" value="1"/>
</dbReference>
<dbReference type="Proteomes" id="UP000293562">
    <property type="component" value="Unassembled WGS sequence"/>
</dbReference>
<protein>
    <submittedName>
        <fullName evidence="2">GDSL-like lipase/acylhydrolase family protein</fullName>
    </submittedName>
</protein>
<organism evidence="2 3">
    <name type="scientific">Ancylomarina subtilis</name>
    <dbReference type="NCBI Taxonomy" id="1639035"/>
    <lineage>
        <taxon>Bacteria</taxon>
        <taxon>Pseudomonadati</taxon>
        <taxon>Bacteroidota</taxon>
        <taxon>Bacteroidia</taxon>
        <taxon>Marinilabiliales</taxon>
        <taxon>Marinifilaceae</taxon>
        <taxon>Ancylomarina</taxon>
    </lineage>
</organism>
<keyword evidence="1" id="KW-1133">Transmembrane helix</keyword>
<dbReference type="AlphaFoldDB" id="A0A4Q7VL45"/>
<keyword evidence="2" id="KW-0378">Hydrolase</keyword>
<keyword evidence="3" id="KW-1185">Reference proteome</keyword>
<name>A0A4Q7VL45_9BACT</name>
<evidence type="ECO:0000313" key="3">
    <source>
        <dbReference type="Proteomes" id="UP000293562"/>
    </source>
</evidence>
<dbReference type="EMBL" id="SHKN01000001">
    <property type="protein sequence ID" value="RZT96778.1"/>
    <property type="molecule type" value="Genomic_DNA"/>
</dbReference>
<dbReference type="SUPFAM" id="SSF52266">
    <property type="entry name" value="SGNH hydrolase"/>
    <property type="match status" value="1"/>
</dbReference>
<gene>
    <name evidence="2" type="ORF">EV201_1428</name>
</gene>
<accession>A0A4Q7VL45</accession>
<proteinExistence type="predicted"/>
<dbReference type="RefSeq" id="WP_130306861.1">
    <property type="nucleotide sequence ID" value="NZ_SHKN01000001.1"/>
</dbReference>
<dbReference type="GO" id="GO:0016788">
    <property type="term" value="F:hydrolase activity, acting on ester bonds"/>
    <property type="evidence" value="ECO:0007669"/>
    <property type="project" value="InterPro"/>
</dbReference>
<dbReference type="InterPro" id="IPR036514">
    <property type="entry name" value="SGNH_hydro_sf"/>
</dbReference>
<evidence type="ECO:0000313" key="2">
    <source>
        <dbReference type="EMBL" id="RZT96778.1"/>
    </source>
</evidence>
<dbReference type="OrthoDB" id="158267at2"/>
<reference evidence="2 3" key="1">
    <citation type="submission" date="2019-02" db="EMBL/GenBank/DDBJ databases">
        <title>Genomic Encyclopedia of Type Strains, Phase IV (KMG-IV): sequencing the most valuable type-strain genomes for metagenomic binning, comparative biology and taxonomic classification.</title>
        <authorList>
            <person name="Goeker M."/>
        </authorList>
    </citation>
    <scope>NUCLEOTIDE SEQUENCE [LARGE SCALE GENOMIC DNA]</scope>
    <source>
        <strain evidence="2 3">DSM 28825</strain>
    </source>
</reference>
<dbReference type="Pfam" id="PF00657">
    <property type="entry name" value="Lipase_GDSL"/>
    <property type="match status" value="1"/>
</dbReference>